<feature type="domain" description="Effector-associated" evidence="2">
    <location>
        <begin position="328"/>
        <end position="390"/>
    </location>
</feature>
<dbReference type="Pfam" id="PF20028">
    <property type="entry name" value="VMAP-C"/>
    <property type="match status" value="1"/>
</dbReference>
<dbReference type="Pfam" id="PF19916">
    <property type="entry name" value="VMAP-M0"/>
    <property type="match status" value="1"/>
</dbReference>
<dbReference type="Gene3D" id="2.40.10.10">
    <property type="entry name" value="Trypsin-like serine proteases"/>
    <property type="match status" value="2"/>
</dbReference>
<dbReference type="SUPFAM" id="SSF50494">
    <property type="entry name" value="Trypsin-like serine proteases"/>
    <property type="match status" value="1"/>
</dbReference>
<dbReference type="Pfam" id="PF13365">
    <property type="entry name" value="Trypsin_2"/>
    <property type="match status" value="1"/>
</dbReference>
<dbReference type="InterPro" id="IPR009003">
    <property type="entry name" value="Peptidase_S1_PA"/>
</dbReference>
<evidence type="ECO:0000259" key="2">
    <source>
        <dbReference type="Pfam" id="PF19956"/>
    </source>
</evidence>
<proteinExistence type="predicted"/>
<protein>
    <submittedName>
        <fullName evidence="4">Trypsin-like peptidase domain-containing protein</fullName>
    </submittedName>
</protein>
<name>A0ABW4ANC3_9ACTN</name>
<dbReference type="EMBL" id="JBHTMK010000054">
    <property type="protein sequence ID" value="MFD1372059.1"/>
    <property type="molecule type" value="Genomic_DNA"/>
</dbReference>
<accession>A0ABW4ANC3</accession>
<gene>
    <name evidence="4" type="ORF">ACFQ5G_42620</name>
</gene>
<feature type="domain" description="vWA-MoxR associated protein middle region 0" evidence="1">
    <location>
        <begin position="413"/>
        <end position="510"/>
    </location>
</feature>
<dbReference type="InterPro" id="IPR045450">
    <property type="entry name" value="VMAP_C"/>
</dbReference>
<dbReference type="Proteomes" id="UP001597183">
    <property type="component" value="Unassembled WGS sequence"/>
</dbReference>
<feature type="domain" description="vWA-MoxR associated protein C-terminal" evidence="3">
    <location>
        <begin position="543"/>
        <end position="771"/>
    </location>
</feature>
<evidence type="ECO:0000313" key="4">
    <source>
        <dbReference type="EMBL" id="MFD1372059.1"/>
    </source>
</evidence>
<keyword evidence="5" id="KW-1185">Reference proteome</keyword>
<dbReference type="InterPro" id="IPR045431">
    <property type="entry name" value="EAD2"/>
</dbReference>
<comment type="caution">
    <text evidence="4">The sequence shown here is derived from an EMBL/GenBank/DDBJ whole genome shotgun (WGS) entry which is preliminary data.</text>
</comment>
<dbReference type="InterPro" id="IPR045555">
    <property type="entry name" value="VMAP-M0"/>
</dbReference>
<evidence type="ECO:0000259" key="1">
    <source>
        <dbReference type="Pfam" id="PF19916"/>
    </source>
</evidence>
<reference evidence="5" key="1">
    <citation type="journal article" date="2019" name="Int. J. Syst. Evol. Microbiol.">
        <title>The Global Catalogue of Microorganisms (GCM) 10K type strain sequencing project: providing services to taxonomists for standard genome sequencing and annotation.</title>
        <authorList>
            <consortium name="The Broad Institute Genomics Platform"/>
            <consortium name="The Broad Institute Genome Sequencing Center for Infectious Disease"/>
            <person name="Wu L."/>
            <person name="Ma J."/>
        </authorList>
    </citation>
    <scope>NUCLEOTIDE SEQUENCE [LARGE SCALE GENOMIC DNA]</scope>
    <source>
        <strain evidence="5">CCM 7526</strain>
    </source>
</reference>
<evidence type="ECO:0000259" key="3">
    <source>
        <dbReference type="Pfam" id="PF20028"/>
    </source>
</evidence>
<dbReference type="InterPro" id="IPR043504">
    <property type="entry name" value="Peptidase_S1_PA_chymotrypsin"/>
</dbReference>
<evidence type="ECO:0000313" key="5">
    <source>
        <dbReference type="Proteomes" id="UP001597183"/>
    </source>
</evidence>
<sequence>MTGREAFPTSLPRWQARIVNADGVVCGSGVLISDRHVLTCAHVLSDGMEHPVDDFIVDFPRSNEGTASPARVMQGGWFPEAANQRDIAILEMDSQPPKDVLPAELAPWERARGNEALVFGHPDGLDLGVWTETRIVESVGERIQLSASANGAPERIERGFSGGGVIDAISRRVVGIVVTSRLSGDRIVAFMIPMETVGIYWRTAAALLTETEPGTTLSDAVLGELTQVFERVGELASVDTRVWIAERLPSTARLHLSADVPTVQQLVRFCRRPADMRILADLVRYRDTQALLTGTLEDRLRAHRVPPSMPGAEQPTPLGTGARNDLHRVLLSQPAFRKRTSRTALFDEIETWLGRGLSVVSSANAENDAWTLIERLQPIAGGLRRLLTHLPHGPEFDQLETLVDLLSPYSLLTDLEREDLVHLLRGVPSAPLADARRHAGVPSTSAGHADLPALVRAVEEQSDSGPLPRIFTFVEHLAAHLPDLCRELRIWSDRCAARQHLKSVDLANLRAACIAIAETREPEAPALVIQIAPDALRPTELFQLSAVLQRTRRPQHVLVNSDDADPLDVIKRRVDALFGEVYRELGYEPENLIVEVIVPRVLLTEAIDHWDLTDLLPVPIGSRFTVVLRSYERLRQDRLWPSWRAKWRLAQEQQVPRPDRVHYLEPTDRSTPSEIAARLRPDDKLALVCGRPPVGQADLRPHDAYVAALASGVAYMVWTRQEALAEEFRAAVEQALAEVPVRDLPRRIADWRSDVGDSTVNSALARHVSVLACDYDRKVQFSNGVLRSPSRRGEP</sequence>
<organism evidence="4 5">
    <name type="scientific">Actinoplanes sichuanensis</name>
    <dbReference type="NCBI Taxonomy" id="512349"/>
    <lineage>
        <taxon>Bacteria</taxon>
        <taxon>Bacillati</taxon>
        <taxon>Actinomycetota</taxon>
        <taxon>Actinomycetes</taxon>
        <taxon>Micromonosporales</taxon>
        <taxon>Micromonosporaceae</taxon>
        <taxon>Actinoplanes</taxon>
    </lineage>
</organism>
<dbReference type="Pfam" id="PF19956">
    <property type="entry name" value="EAD2"/>
    <property type="match status" value="1"/>
</dbReference>